<dbReference type="AlphaFoldDB" id="A0A0E9R843"/>
<sequence length="23" mass="2647">MTLLFDRVCNQLAQDTVCLRYGS</sequence>
<evidence type="ECO:0000313" key="1">
    <source>
        <dbReference type="EMBL" id="JAH24513.1"/>
    </source>
</evidence>
<accession>A0A0E9R843</accession>
<proteinExistence type="predicted"/>
<name>A0A0E9R843_ANGAN</name>
<dbReference type="EMBL" id="GBXM01084064">
    <property type="protein sequence ID" value="JAH24513.1"/>
    <property type="molecule type" value="Transcribed_RNA"/>
</dbReference>
<protein>
    <submittedName>
        <fullName evidence="1">Uncharacterized protein</fullName>
    </submittedName>
</protein>
<reference evidence="1" key="1">
    <citation type="submission" date="2014-11" db="EMBL/GenBank/DDBJ databases">
        <authorList>
            <person name="Amaro Gonzalez C."/>
        </authorList>
    </citation>
    <scope>NUCLEOTIDE SEQUENCE</scope>
</reference>
<organism evidence="1">
    <name type="scientific">Anguilla anguilla</name>
    <name type="common">European freshwater eel</name>
    <name type="synonym">Muraena anguilla</name>
    <dbReference type="NCBI Taxonomy" id="7936"/>
    <lineage>
        <taxon>Eukaryota</taxon>
        <taxon>Metazoa</taxon>
        <taxon>Chordata</taxon>
        <taxon>Craniata</taxon>
        <taxon>Vertebrata</taxon>
        <taxon>Euteleostomi</taxon>
        <taxon>Actinopterygii</taxon>
        <taxon>Neopterygii</taxon>
        <taxon>Teleostei</taxon>
        <taxon>Anguilliformes</taxon>
        <taxon>Anguillidae</taxon>
        <taxon>Anguilla</taxon>
    </lineage>
</organism>
<reference evidence="1" key="2">
    <citation type="journal article" date="2015" name="Fish Shellfish Immunol.">
        <title>Early steps in the European eel (Anguilla anguilla)-Vibrio vulnificus interaction in the gills: Role of the RtxA13 toxin.</title>
        <authorList>
            <person name="Callol A."/>
            <person name="Pajuelo D."/>
            <person name="Ebbesson L."/>
            <person name="Teles M."/>
            <person name="MacKenzie S."/>
            <person name="Amaro C."/>
        </authorList>
    </citation>
    <scope>NUCLEOTIDE SEQUENCE</scope>
</reference>